<gene>
    <name evidence="2" type="ORF">TIFTF001_052657</name>
</gene>
<organism evidence="2 3">
    <name type="scientific">Ficus carica</name>
    <name type="common">Common fig</name>
    <dbReference type="NCBI Taxonomy" id="3494"/>
    <lineage>
        <taxon>Eukaryota</taxon>
        <taxon>Viridiplantae</taxon>
        <taxon>Streptophyta</taxon>
        <taxon>Embryophyta</taxon>
        <taxon>Tracheophyta</taxon>
        <taxon>Spermatophyta</taxon>
        <taxon>Magnoliopsida</taxon>
        <taxon>eudicotyledons</taxon>
        <taxon>Gunneridae</taxon>
        <taxon>Pentapetalae</taxon>
        <taxon>rosids</taxon>
        <taxon>fabids</taxon>
        <taxon>Rosales</taxon>
        <taxon>Moraceae</taxon>
        <taxon>Ficeae</taxon>
        <taxon>Ficus</taxon>
    </lineage>
</organism>
<keyword evidence="3" id="KW-1185">Reference proteome</keyword>
<dbReference type="EMBL" id="BTGU01011345">
    <property type="protein sequence ID" value="GMN71362.1"/>
    <property type="molecule type" value="Genomic_DNA"/>
</dbReference>
<dbReference type="Proteomes" id="UP001187192">
    <property type="component" value="Unassembled WGS sequence"/>
</dbReference>
<accession>A0AA88JGH3</accession>
<evidence type="ECO:0000256" key="1">
    <source>
        <dbReference type="SAM" id="MobiDB-lite"/>
    </source>
</evidence>
<feature type="region of interest" description="Disordered" evidence="1">
    <location>
        <begin position="89"/>
        <end position="125"/>
    </location>
</feature>
<proteinExistence type="predicted"/>
<evidence type="ECO:0000313" key="2">
    <source>
        <dbReference type="EMBL" id="GMN71362.1"/>
    </source>
</evidence>
<reference evidence="2" key="1">
    <citation type="submission" date="2023-07" db="EMBL/GenBank/DDBJ databases">
        <title>draft genome sequence of fig (Ficus carica).</title>
        <authorList>
            <person name="Takahashi T."/>
            <person name="Nishimura K."/>
        </authorList>
    </citation>
    <scope>NUCLEOTIDE SEQUENCE</scope>
</reference>
<dbReference type="AlphaFoldDB" id="A0AA88JGH3"/>
<sequence>MSAKGTSMLNSAFSASPGAQVTLVGRILIGLGGLTCSGCTGTGPPLGECHMPSQSGDGDGAGWWVWRVVWVWRAVSRYCCQQVRDDVVGTAQGRPPRRGFSHGRGSVSRADTMGPHSDMLEIPKG</sequence>
<name>A0AA88JGH3_FICCA</name>
<protein>
    <submittedName>
        <fullName evidence="2">Uncharacterized protein</fullName>
    </submittedName>
</protein>
<comment type="caution">
    <text evidence="2">The sequence shown here is derived from an EMBL/GenBank/DDBJ whole genome shotgun (WGS) entry which is preliminary data.</text>
</comment>
<evidence type="ECO:0000313" key="3">
    <source>
        <dbReference type="Proteomes" id="UP001187192"/>
    </source>
</evidence>